<dbReference type="SMART" id="SM00382">
    <property type="entry name" value="AAA"/>
    <property type="match status" value="1"/>
</dbReference>
<keyword evidence="4 7" id="KW-0067">ATP-binding</keyword>
<proteinExistence type="inferred from homology"/>
<dbReference type="InterPro" id="IPR017879">
    <property type="entry name" value="PotA_ATP-bd"/>
</dbReference>
<accession>I2BAB3</accession>
<comment type="catalytic activity">
    <reaction evidence="7">
        <text>ATP + H2O + polyamine-[polyamine-binding protein]Side 1 = ADP + phosphate + polyamineSide 2 + [polyamine-binding protein]Side 1.</text>
        <dbReference type="EC" id="7.6.2.11"/>
    </reaction>
</comment>
<dbReference type="NCBIfam" id="NF006987">
    <property type="entry name" value="PRK09452.1"/>
    <property type="match status" value="1"/>
</dbReference>
<evidence type="ECO:0000256" key="1">
    <source>
        <dbReference type="ARBA" id="ARBA00022448"/>
    </source>
</evidence>
<dbReference type="SUPFAM" id="SSF52540">
    <property type="entry name" value="P-loop containing nucleoside triphosphate hydrolases"/>
    <property type="match status" value="1"/>
</dbReference>
<sequence length="378" mass="43208">MGQRKKLNRPTRPLTPLVKLVDIRKSFDSKTVIPDLSLTINHGEFLTLLGPSGCGKTTVLRLLAGLENVDSGSIYLDDEDITHIPAENRHVNTVFQSYALFPHMTVFENVAFGLRMQKTPAPELHQRVVDALKMVQLDEFAQRKPHQLSGGQQQRVAIARAVVNKPRLLLLDESLSALDYKLRKQMQNELKALQRKLGITFVFVTHDQEEALTMSDRIVVMRDGRIEQDGTPREIYEEPKNLFVASFIGEINIFDAVVHERVDEQRVRACVEGRECFIYVNFPVWPGQKLNVLLRPEDLRVEEVNHENDVEELVGYVRERNYKGMTLESTVELESGKIVMVSEFFNEDDPAFDHSLDQKMAVSWVESWEVVLADENLA</sequence>
<dbReference type="InterPro" id="IPR008995">
    <property type="entry name" value="Mo/tungstate-bd_C_term_dom"/>
</dbReference>
<dbReference type="PATRIC" id="fig|630626.3.peg.2301"/>
<dbReference type="STRING" id="630626.EBL_c23780"/>
<dbReference type="GO" id="GO:0016887">
    <property type="term" value="F:ATP hydrolysis activity"/>
    <property type="evidence" value="ECO:0007669"/>
    <property type="project" value="InterPro"/>
</dbReference>
<accession>K6WEV3</accession>
<dbReference type="InterPro" id="IPR013611">
    <property type="entry name" value="Transp-assoc_OB_typ2"/>
</dbReference>
<dbReference type="PROSITE" id="PS00211">
    <property type="entry name" value="ABC_TRANSPORTER_1"/>
    <property type="match status" value="1"/>
</dbReference>
<dbReference type="NCBIfam" id="TIGR01187">
    <property type="entry name" value="potA"/>
    <property type="match status" value="1"/>
</dbReference>
<keyword evidence="6 7" id="KW-0472">Membrane</keyword>
<gene>
    <name evidence="7 9" type="primary">potA</name>
    <name evidence="9" type="ordered locus">EBL_c23780</name>
</gene>
<evidence type="ECO:0000256" key="4">
    <source>
        <dbReference type="ARBA" id="ARBA00022840"/>
    </source>
</evidence>
<dbReference type="HOGENOM" id="CLU_000604_1_1_6"/>
<reference evidence="9 10" key="1">
    <citation type="journal article" date="2012" name="J. Bacteriol.">
        <title>Complete genome sequence of the B12-producing Shimwellia blattae strain DSM 4481, isolated from a cockroach.</title>
        <authorList>
            <person name="Brzuszkiewicz E."/>
            <person name="Waschkowitz T."/>
            <person name="Wiezer A."/>
            <person name="Daniel R."/>
        </authorList>
    </citation>
    <scope>NUCLEOTIDE SEQUENCE [LARGE SCALE GENOMIC DNA]</scope>
    <source>
        <strain evidence="10">ATCC 29907 / DSM 4481 / JCM 1650 / NBRC 105725 / CDC 9005-74</strain>
    </source>
</reference>
<dbReference type="Gene3D" id="3.40.50.300">
    <property type="entry name" value="P-loop containing nucleotide triphosphate hydrolases"/>
    <property type="match status" value="1"/>
</dbReference>
<dbReference type="PANTHER" id="PTHR42781:SF4">
    <property type="entry name" value="SPERMIDINE_PUTRESCINE IMPORT ATP-BINDING PROTEIN POTA"/>
    <property type="match status" value="1"/>
</dbReference>
<dbReference type="GO" id="GO:0005524">
    <property type="term" value="F:ATP binding"/>
    <property type="evidence" value="ECO:0007669"/>
    <property type="project" value="UniProtKB-KW"/>
</dbReference>
<comment type="similarity">
    <text evidence="7">Belongs to the ABC transporter superfamily. Spermidine/putrescine importer (TC 3.A.1.11.1) family.</text>
</comment>
<evidence type="ECO:0000256" key="5">
    <source>
        <dbReference type="ARBA" id="ARBA00022967"/>
    </source>
</evidence>
<feature type="domain" description="ABC transporter" evidence="8">
    <location>
        <begin position="18"/>
        <end position="248"/>
    </location>
</feature>
<dbReference type="EC" id="7.6.2.11" evidence="7"/>
<keyword evidence="3 7" id="KW-0547">Nucleotide-binding</keyword>
<dbReference type="EMBL" id="CP001560">
    <property type="protein sequence ID" value="AFJ47467.1"/>
    <property type="molecule type" value="Genomic_DNA"/>
</dbReference>
<evidence type="ECO:0000256" key="7">
    <source>
        <dbReference type="RuleBase" id="RU364083"/>
    </source>
</evidence>
<dbReference type="PROSITE" id="PS50893">
    <property type="entry name" value="ABC_TRANSPORTER_2"/>
    <property type="match status" value="1"/>
</dbReference>
<keyword evidence="1 7" id="KW-0813">Transport</keyword>
<dbReference type="OrthoDB" id="9802264at2"/>
<evidence type="ECO:0000256" key="3">
    <source>
        <dbReference type="ARBA" id="ARBA00022741"/>
    </source>
</evidence>
<dbReference type="PANTHER" id="PTHR42781">
    <property type="entry name" value="SPERMIDINE/PUTRESCINE IMPORT ATP-BINDING PROTEIN POTA"/>
    <property type="match status" value="1"/>
</dbReference>
<dbReference type="KEGG" id="ebt:EBL_c23780"/>
<evidence type="ECO:0000259" key="8">
    <source>
        <dbReference type="PROSITE" id="PS50893"/>
    </source>
</evidence>
<dbReference type="InterPro" id="IPR027417">
    <property type="entry name" value="P-loop_NTPase"/>
</dbReference>
<keyword evidence="10" id="KW-1185">Reference proteome</keyword>
<dbReference type="GO" id="GO:0015594">
    <property type="term" value="F:ABC-type putrescine transporter activity"/>
    <property type="evidence" value="ECO:0007669"/>
    <property type="project" value="InterPro"/>
</dbReference>
<dbReference type="InterPro" id="IPR003593">
    <property type="entry name" value="AAA+_ATPase"/>
</dbReference>
<dbReference type="InterPro" id="IPR003439">
    <property type="entry name" value="ABC_transporter-like_ATP-bd"/>
</dbReference>
<protein>
    <recommendedName>
        <fullName evidence="7">Spermidine/putrescine import ATP-binding protein PotA</fullName>
        <ecNumber evidence="7">7.6.2.11</ecNumber>
    </recommendedName>
</protein>
<comment type="subunit">
    <text evidence="7">The complex is composed of two ATP-binding proteins (PotA), two transmembrane proteins (PotB and PotC) and a solute-binding protein (PotD).</text>
</comment>
<dbReference type="InterPro" id="IPR005893">
    <property type="entry name" value="PotA-like"/>
</dbReference>
<dbReference type="eggNOG" id="COG3842">
    <property type="taxonomic scope" value="Bacteria"/>
</dbReference>
<dbReference type="FunFam" id="3.40.50.300:FF:000133">
    <property type="entry name" value="Spermidine/putrescine import ATP-binding protein PotA"/>
    <property type="match status" value="1"/>
</dbReference>
<evidence type="ECO:0000313" key="9">
    <source>
        <dbReference type="EMBL" id="AFJ47467.1"/>
    </source>
</evidence>
<evidence type="ECO:0000256" key="6">
    <source>
        <dbReference type="ARBA" id="ARBA00023136"/>
    </source>
</evidence>
<keyword evidence="5 7" id="KW-1278">Translocase</keyword>
<comment type="function">
    <text evidence="7">Part of the ABC transporter complex PotABCD involved in spermidine/putrescine import. Responsible for energy coupling to the transport system.</text>
</comment>
<dbReference type="InterPro" id="IPR017871">
    <property type="entry name" value="ABC_transporter-like_CS"/>
</dbReference>
<organism evidence="9 10">
    <name type="scientific">Shimwellia blattae (strain ATCC 29907 / DSM 4481 / JCM 1650 / NBRC 105725 / CDC 9005-74)</name>
    <name type="common">Escherichia blattae</name>
    <dbReference type="NCBI Taxonomy" id="630626"/>
    <lineage>
        <taxon>Bacteria</taxon>
        <taxon>Pseudomonadati</taxon>
        <taxon>Pseudomonadota</taxon>
        <taxon>Gammaproteobacteria</taxon>
        <taxon>Enterobacterales</taxon>
        <taxon>Enterobacteriaceae</taxon>
        <taxon>Shimwellia</taxon>
    </lineage>
</organism>
<dbReference type="GO" id="GO:0043190">
    <property type="term" value="C:ATP-binding cassette (ABC) transporter complex"/>
    <property type="evidence" value="ECO:0007669"/>
    <property type="project" value="InterPro"/>
</dbReference>
<name>I2BAB3_SHIBC</name>
<evidence type="ECO:0000256" key="2">
    <source>
        <dbReference type="ARBA" id="ARBA00022475"/>
    </source>
</evidence>
<evidence type="ECO:0000313" key="10">
    <source>
        <dbReference type="Proteomes" id="UP000001955"/>
    </source>
</evidence>
<dbReference type="Pfam" id="PF00005">
    <property type="entry name" value="ABC_tran"/>
    <property type="match status" value="1"/>
</dbReference>
<dbReference type="Pfam" id="PF08402">
    <property type="entry name" value="TOBE_2"/>
    <property type="match status" value="1"/>
</dbReference>
<dbReference type="SUPFAM" id="SSF50331">
    <property type="entry name" value="MOP-like"/>
    <property type="match status" value="1"/>
</dbReference>
<dbReference type="CDD" id="cd03300">
    <property type="entry name" value="ABC_PotA_N"/>
    <property type="match status" value="1"/>
</dbReference>
<dbReference type="AlphaFoldDB" id="I2BAB3"/>
<dbReference type="Gene3D" id="2.40.50.100">
    <property type="match status" value="1"/>
</dbReference>
<dbReference type="InterPro" id="IPR050093">
    <property type="entry name" value="ABC_SmlMolc_Importer"/>
</dbReference>
<dbReference type="Proteomes" id="UP000001955">
    <property type="component" value="Chromosome"/>
</dbReference>
<dbReference type="RefSeq" id="WP_002440275.1">
    <property type="nucleotide sequence ID" value="NC_017910.1"/>
</dbReference>
<keyword evidence="2 7" id="KW-1003">Cell membrane</keyword>